<dbReference type="STRING" id="211460.YH63_14990"/>
<protein>
    <submittedName>
        <fullName evidence="1">DUF899 domain-containing protein</fullName>
    </submittedName>
</protein>
<comment type="caution">
    <text evidence="1">The sequence shown here is derived from an EMBL/GenBank/DDBJ whole genome shotgun (WGS) entry which is preliminary data.</text>
</comment>
<dbReference type="InterPro" id="IPR036249">
    <property type="entry name" value="Thioredoxin-like_sf"/>
</dbReference>
<accession>A0A4U6BKA3</accession>
<dbReference type="Pfam" id="PF05988">
    <property type="entry name" value="DUF899"/>
    <property type="match status" value="1"/>
</dbReference>
<dbReference type="AlphaFoldDB" id="A0A4U6BKA3"/>
<dbReference type="RefSeq" id="WP_046829768.1">
    <property type="nucleotide sequence ID" value="NZ_LBIA02000001.1"/>
</dbReference>
<evidence type="ECO:0000313" key="1">
    <source>
        <dbReference type="EMBL" id="TKT70619.1"/>
    </source>
</evidence>
<gene>
    <name evidence="1" type="ORF">YH63_003895</name>
</gene>
<dbReference type="OrthoDB" id="7331188at2"/>
<dbReference type="EMBL" id="LBIA02000001">
    <property type="protein sequence ID" value="TKT70619.1"/>
    <property type="molecule type" value="Genomic_DNA"/>
</dbReference>
<dbReference type="Proteomes" id="UP000034832">
    <property type="component" value="Unassembled WGS sequence"/>
</dbReference>
<evidence type="ECO:0000313" key="2">
    <source>
        <dbReference type="Proteomes" id="UP000034832"/>
    </source>
</evidence>
<dbReference type="SUPFAM" id="SSF52833">
    <property type="entry name" value="Thioredoxin-like"/>
    <property type="match status" value="1"/>
</dbReference>
<reference evidence="1" key="1">
    <citation type="submission" date="2019-04" db="EMBL/GenBank/DDBJ databases">
        <title>Whole genome sequencing of cave bacteria.</title>
        <authorList>
            <person name="Gan H.M."/>
            <person name="Barton H."/>
            <person name="Savka M.A."/>
        </authorList>
    </citation>
    <scope>NUCLEOTIDE SEQUENCE [LARGE SCALE GENOMIC DNA]</scope>
    <source>
        <strain evidence="1">LC387</strain>
    </source>
</reference>
<dbReference type="InterPro" id="IPR010296">
    <property type="entry name" value="DUF899_thioredox"/>
</dbReference>
<proteinExistence type="predicted"/>
<name>A0A4U6BKA3_9BRAD</name>
<keyword evidence="2" id="KW-1185">Reference proteome</keyword>
<organism evidence="1 2">
    <name type="scientific">Afipia massiliensis</name>
    <dbReference type="NCBI Taxonomy" id="211460"/>
    <lineage>
        <taxon>Bacteria</taxon>
        <taxon>Pseudomonadati</taxon>
        <taxon>Pseudomonadota</taxon>
        <taxon>Alphaproteobacteria</taxon>
        <taxon>Hyphomicrobiales</taxon>
        <taxon>Nitrobacteraceae</taxon>
        <taxon>Afipia</taxon>
    </lineage>
</organism>
<sequence>MQTHKIASKDEWLSARKALLTREKELTRLRDKISEERRTLPWVKVEKTYVFDTPQGKKTLADLFEGRSQLIIKHFMLAPGQLEGCVGCSFEADHVEGALVHLEHHDVTYVAVARAPLSEIETYKKRMGWHFTWVSSANSDFNYDFNVSFTPDQVANGKVYYNYEATEVPIEDLSGNSVFIKSENGEIFHTYSTYGRGLEEILGTYMYLDITPKGRNENGPNNDLTDWVRLHDRYDSGGYVDATDRYRAPDGEHACCAPAKQDS</sequence>